<evidence type="ECO:0000313" key="3">
    <source>
        <dbReference type="Proteomes" id="UP000426027"/>
    </source>
</evidence>
<proteinExistence type="predicted"/>
<evidence type="ECO:0000313" key="2">
    <source>
        <dbReference type="EMBL" id="QGW29195.1"/>
    </source>
</evidence>
<name>A0A6I6GL63_9BACT</name>
<dbReference type="Proteomes" id="UP000426027">
    <property type="component" value="Chromosome"/>
</dbReference>
<sequence>MRKHLYVLPLLLLSMHAAMAQGMKEAPADKALVYFLRPSGLGALINFSFFDSAQVIGRFNGEKYMLYECAPGPHIFWARSENKSFISGHLEAGKVYFIEAQPQMGGIKAGVELVQVDPADSKRMTRLLKFINKRKPRTFTQEELTELSTDLEDVLRRGMKELQSMRSNGDIIPVIDNNKHIVVPAPATL</sequence>
<dbReference type="AlphaFoldDB" id="A0A6I6GL63"/>
<protein>
    <recommendedName>
        <fullName evidence="4">DUF2846 domain-containing protein</fullName>
    </recommendedName>
</protein>
<feature type="chain" id="PRO_5026098814" description="DUF2846 domain-containing protein" evidence="1">
    <location>
        <begin position="21"/>
        <end position="189"/>
    </location>
</feature>
<keyword evidence="3" id="KW-1185">Reference proteome</keyword>
<dbReference type="EMBL" id="CP046566">
    <property type="protein sequence ID" value="QGW29195.1"/>
    <property type="molecule type" value="Genomic_DNA"/>
</dbReference>
<reference evidence="2 3" key="1">
    <citation type="submission" date="2019-11" db="EMBL/GenBank/DDBJ databases">
        <authorList>
            <person name="Im W.T."/>
        </authorList>
    </citation>
    <scope>NUCLEOTIDE SEQUENCE [LARGE SCALE GENOMIC DNA]</scope>
    <source>
        <strain evidence="2 3">SB-02</strain>
    </source>
</reference>
<gene>
    <name evidence="2" type="ORF">GLV81_14725</name>
</gene>
<organism evidence="2 3">
    <name type="scientific">Phnomibacter ginsenosidimutans</name>
    <dbReference type="NCBI Taxonomy" id="2676868"/>
    <lineage>
        <taxon>Bacteria</taxon>
        <taxon>Pseudomonadati</taxon>
        <taxon>Bacteroidota</taxon>
        <taxon>Chitinophagia</taxon>
        <taxon>Chitinophagales</taxon>
        <taxon>Chitinophagaceae</taxon>
        <taxon>Phnomibacter</taxon>
    </lineage>
</organism>
<evidence type="ECO:0000256" key="1">
    <source>
        <dbReference type="SAM" id="SignalP"/>
    </source>
</evidence>
<dbReference type="RefSeq" id="WP_157479548.1">
    <property type="nucleotide sequence ID" value="NZ_CP046566.1"/>
</dbReference>
<keyword evidence="1" id="KW-0732">Signal</keyword>
<accession>A0A6I6GL63</accession>
<evidence type="ECO:0008006" key="4">
    <source>
        <dbReference type="Google" id="ProtNLM"/>
    </source>
</evidence>
<feature type="signal peptide" evidence="1">
    <location>
        <begin position="1"/>
        <end position="20"/>
    </location>
</feature>
<dbReference type="KEGG" id="fls:GLV81_14725"/>